<dbReference type="AlphaFoldDB" id="A0A6C0JQH8"/>
<accession>A0A6C0JQH8</accession>
<feature type="compositionally biased region" description="Basic and acidic residues" evidence="1">
    <location>
        <begin position="1"/>
        <end position="11"/>
    </location>
</feature>
<evidence type="ECO:0000313" key="2">
    <source>
        <dbReference type="EMBL" id="QHU08015.1"/>
    </source>
</evidence>
<dbReference type="EMBL" id="MN740694">
    <property type="protein sequence ID" value="QHU08015.1"/>
    <property type="molecule type" value="Genomic_DNA"/>
</dbReference>
<reference evidence="2" key="1">
    <citation type="journal article" date="2020" name="Nature">
        <title>Giant virus diversity and host interactions through global metagenomics.</title>
        <authorList>
            <person name="Schulz F."/>
            <person name="Roux S."/>
            <person name="Paez-Espino D."/>
            <person name="Jungbluth S."/>
            <person name="Walsh D.A."/>
            <person name="Denef V.J."/>
            <person name="McMahon K.D."/>
            <person name="Konstantinidis K.T."/>
            <person name="Eloe-Fadrosh E.A."/>
            <person name="Kyrpides N.C."/>
            <person name="Woyke T."/>
        </authorList>
    </citation>
    <scope>NUCLEOTIDE SEQUENCE</scope>
    <source>
        <strain evidence="2">GVMAG-S-1062768-28</strain>
    </source>
</reference>
<evidence type="ECO:0000256" key="1">
    <source>
        <dbReference type="SAM" id="MobiDB-lite"/>
    </source>
</evidence>
<name>A0A6C0JQH8_9ZZZZ</name>
<proteinExistence type="predicted"/>
<organism evidence="2">
    <name type="scientific">viral metagenome</name>
    <dbReference type="NCBI Taxonomy" id="1070528"/>
    <lineage>
        <taxon>unclassified sequences</taxon>
        <taxon>metagenomes</taxon>
        <taxon>organismal metagenomes</taxon>
    </lineage>
</organism>
<feature type="region of interest" description="Disordered" evidence="1">
    <location>
        <begin position="1"/>
        <end position="26"/>
    </location>
</feature>
<protein>
    <submittedName>
        <fullName evidence="2">Uncharacterized protein</fullName>
    </submittedName>
</protein>
<sequence>MTDETETRQKVDMTLNNAFDMSEDEEREENERFVLANRRAIERIEHHNRLVELAFDAYHDPHFPMAKTPFDEKPHSTERWIRWFVTNFETLDLVRYCDRSYIFDME</sequence>